<organism evidence="2 3">
    <name type="scientific">Kitasatospora aureofaciens</name>
    <name type="common">Streptomyces aureofaciens</name>
    <dbReference type="NCBI Taxonomy" id="1894"/>
    <lineage>
        <taxon>Bacteria</taxon>
        <taxon>Bacillati</taxon>
        <taxon>Actinomycetota</taxon>
        <taxon>Actinomycetes</taxon>
        <taxon>Kitasatosporales</taxon>
        <taxon>Streptomycetaceae</taxon>
        <taxon>Kitasatospora</taxon>
    </lineage>
</organism>
<dbReference type="Gene3D" id="3.40.50.12580">
    <property type="match status" value="1"/>
</dbReference>
<name>A0A8H9HLN9_KITAU</name>
<dbReference type="EMBL" id="BMUB01000005">
    <property type="protein sequence ID" value="GGU72499.1"/>
    <property type="molecule type" value="Genomic_DNA"/>
</dbReference>
<comment type="caution">
    <text evidence="2">The sequence shown here is derived from an EMBL/GenBank/DDBJ whole genome shotgun (WGS) entry which is preliminary data.</text>
</comment>
<reference evidence="2" key="1">
    <citation type="journal article" date="2014" name="Int. J. Syst. Evol. Microbiol.">
        <title>Complete genome sequence of Corynebacterium casei LMG S-19264T (=DSM 44701T), isolated from a smear-ripened cheese.</title>
        <authorList>
            <consortium name="US DOE Joint Genome Institute (JGI-PGF)"/>
            <person name="Walter F."/>
            <person name="Albersmeier A."/>
            <person name="Kalinowski J."/>
            <person name="Ruckert C."/>
        </authorList>
    </citation>
    <scope>NUCLEOTIDE SEQUENCE</scope>
    <source>
        <strain evidence="2">JCM 4434</strain>
    </source>
</reference>
<dbReference type="InterPro" id="IPR043148">
    <property type="entry name" value="TagF_C"/>
</dbReference>
<dbReference type="SUPFAM" id="SSF53756">
    <property type="entry name" value="UDP-Glycosyltransferase/glycogen phosphorylase"/>
    <property type="match status" value="1"/>
</dbReference>
<evidence type="ECO:0000313" key="2">
    <source>
        <dbReference type="EMBL" id="GGU72499.1"/>
    </source>
</evidence>
<dbReference type="AlphaFoldDB" id="A0A8H9HLN9"/>
<gene>
    <name evidence="2" type="ORF">GCM10010502_25100</name>
</gene>
<feature type="compositionally biased region" description="Basic and acidic residues" evidence="1">
    <location>
        <begin position="127"/>
        <end position="143"/>
    </location>
</feature>
<proteinExistence type="predicted"/>
<feature type="region of interest" description="Disordered" evidence="1">
    <location>
        <begin position="121"/>
        <end position="153"/>
    </location>
</feature>
<evidence type="ECO:0000313" key="3">
    <source>
        <dbReference type="Proteomes" id="UP000610124"/>
    </source>
</evidence>
<evidence type="ECO:0008006" key="4">
    <source>
        <dbReference type="Google" id="ProtNLM"/>
    </source>
</evidence>
<reference evidence="2" key="2">
    <citation type="submission" date="2020-09" db="EMBL/GenBank/DDBJ databases">
        <authorList>
            <person name="Sun Q."/>
            <person name="Ohkuma M."/>
        </authorList>
    </citation>
    <scope>NUCLEOTIDE SEQUENCE</scope>
    <source>
        <strain evidence="2">JCM 4434</strain>
    </source>
</reference>
<protein>
    <recommendedName>
        <fullName evidence="4">Translation initiation factor 2</fullName>
    </recommendedName>
</protein>
<evidence type="ECO:0000256" key="1">
    <source>
        <dbReference type="SAM" id="MobiDB-lite"/>
    </source>
</evidence>
<dbReference type="Proteomes" id="UP000610124">
    <property type="component" value="Unassembled WGS sequence"/>
</dbReference>
<feature type="region of interest" description="Disordered" evidence="1">
    <location>
        <begin position="245"/>
        <end position="264"/>
    </location>
</feature>
<accession>A0A8H9HLN9</accession>
<sequence>MRDGWIRVPVGADADRWATRSGCRRVLLIVHNVTSATRLLDVVGLFRDDLRVQLLATCPGTSPFRSGTSELLAALGVPVLPWEQALDVGADLAVSASFGGQLHMVKGSLAVLSHGVGYNKRLATPDTGHRTPDTGHRTPDTGHRAPSALGADTGADPVFGLSPEWVLAEDGAPVADAMVLSHPTQLDRLRESCPEAADTAVLCGDPCFDRILAARPRRRAFRRALGVRPGQRLVLLNSTWNPTSLFGDGGDDGDDDARVRDASKGAPSDVLPLLLSHLPELPVDEYRIAAVLHPNVWHGHGPGQIRLWLDGAARAGLTLVDPVTDWRQALIAADAVVGDFGSVSYYAAAIGTPVLVAAPGVTVIEQASQIAEFVREAPRLDPYAPLRPQLDAVLTDGRVPPGPAALTTSCPGESAGRLRELFYRLIGIPEPAAPALLDPLPLPAHRPARATAPLRVLTEVGHREVSLRRFAAARYEPDGPGDGHLAVHEDTLDPGALDLADLILQHTPPGRPDDPRLGPPRQWAAEVLDRHRSCALAALVTGPDSCTAVDRTGRAWELTGHGLDPAAAASALLAWRAAHSGGVEPAELAVRSGGTVHRVAVTPSR</sequence>